<organism evidence="9 10">
    <name type="scientific">Paenibacillus naphthalenovorans</name>
    <dbReference type="NCBI Taxonomy" id="162209"/>
    <lineage>
        <taxon>Bacteria</taxon>
        <taxon>Bacillati</taxon>
        <taxon>Bacillota</taxon>
        <taxon>Bacilli</taxon>
        <taxon>Bacillales</taxon>
        <taxon>Paenibacillaceae</taxon>
        <taxon>Paenibacillus</taxon>
    </lineage>
</organism>
<proteinExistence type="inferred from homology"/>
<feature type="binding site" evidence="8">
    <location>
        <begin position="72"/>
        <end position="73"/>
    </location>
    <ligand>
        <name>substrate</name>
    </ligand>
</feature>
<feature type="binding site" evidence="8">
    <location>
        <begin position="224"/>
        <end position="225"/>
    </location>
    <ligand>
        <name>substrate</name>
    </ligand>
</feature>
<dbReference type="GO" id="GO:0005829">
    <property type="term" value="C:cytosol"/>
    <property type="evidence" value="ECO:0007669"/>
    <property type="project" value="TreeGrafter"/>
</dbReference>
<evidence type="ECO:0000313" key="9">
    <source>
        <dbReference type="EMBL" id="ALS21548.1"/>
    </source>
</evidence>
<keyword evidence="8" id="KW-0963">Cytoplasm</keyword>
<keyword evidence="5 8" id="KW-0457">Lysine biosynthesis</keyword>
<evidence type="ECO:0000256" key="7">
    <source>
        <dbReference type="ARBA" id="ARBA00051712"/>
    </source>
</evidence>
<feature type="binding site" evidence="8">
    <location>
        <position position="62"/>
    </location>
    <ligand>
        <name>substrate</name>
    </ligand>
</feature>
<dbReference type="PATRIC" id="fig|162209.4.peg.1247"/>
<dbReference type="PANTHER" id="PTHR31689">
    <property type="entry name" value="DIAMINOPIMELATE EPIMERASE, CHLOROPLASTIC"/>
    <property type="match status" value="1"/>
</dbReference>
<comment type="caution">
    <text evidence="8">Lacks conserved residue(s) required for the propagation of feature annotation.</text>
</comment>
<comment type="function">
    <text evidence="8">Catalyzes the stereoinversion of LL-2,6-diaminopimelate (L,L-DAP) to meso-diaminopimelate (meso-DAP), a precursor of L-lysine and an essential component of the bacterial peptidoglycan.</text>
</comment>
<dbReference type="PROSITE" id="PS01326">
    <property type="entry name" value="DAP_EPIMERASE"/>
    <property type="match status" value="1"/>
</dbReference>
<dbReference type="RefSeq" id="WP_171005855.1">
    <property type="nucleotide sequence ID" value="NZ_BJCS01000003.1"/>
</dbReference>
<comment type="catalytic activity">
    <reaction evidence="7 8">
        <text>(2S,6S)-2,6-diaminopimelate = meso-2,6-diaminopimelate</text>
        <dbReference type="Rhea" id="RHEA:15393"/>
        <dbReference type="ChEBI" id="CHEBI:57609"/>
        <dbReference type="ChEBI" id="CHEBI:57791"/>
        <dbReference type="EC" id="5.1.1.7"/>
    </reaction>
</comment>
<comment type="subunit">
    <text evidence="8">Homodimer.</text>
</comment>
<evidence type="ECO:0000256" key="5">
    <source>
        <dbReference type="ARBA" id="ARBA00023154"/>
    </source>
</evidence>
<dbReference type="EMBL" id="CP013652">
    <property type="protein sequence ID" value="ALS21548.1"/>
    <property type="molecule type" value="Genomic_DNA"/>
</dbReference>
<evidence type="ECO:0000256" key="8">
    <source>
        <dbReference type="HAMAP-Rule" id="MF_00197"/>
    </source>
</evidence>
<dbReference type="Proteomes" id="UP000061660">
    <property type="component" value="Chromosome"/>
</dbReference>
<evidence type="ECO:0000313" key="10">
    <source>
        <dbReference type="Proteomes" id="UP000061660"/>
    </source>
</evidence>
<reference evidence="9 10" key="2">
    <citation type="journal article" date="2016" name="Genome Announc.">
        <title>Complete Genome Sequences of Two Interactive Moderate Thermophiles, Paenibacillus napthalenovorans 32O-Y and Paenibacillus sp. 32O-W.</title>
        <authorList>
            <person name="Butler R.R.III."/>
            <person name="Wang J."/>
            <person name="Stark B.C."/>
            <person name="Pombert J.F."/>
        </authorList>
    </citation>
    <scope>NUCLEOTIDE SEQUENCE [LARGE SCALE GENOMIC DNA]</scope>
    <source>
        <strain evidence="9 10">32O-Y</strain>
    </source>
</reference>
<evidence type="ECO:0000256" key="2">
    <source>
        <dbReference type="ARBA" id="ARBA00010219"/>
    </source>
</evidence>
<keyword evidence="10" id="KW-1185">Reference proteome</keyword>
<comment type="similarity">
    <text evidence="2 8">Belongs to the diaminopimelate epimerase family.</text>
</comment>
<dbReference type="KEGG" id="pnp:IJ22_11720"/>
<comment type="subcellular location">
    <subcellularLocation>
        <location evidence="8">Cytoplasm</location>
    </subcellularLocation>
</comment>
<comment type="pathway">
    <text evidence="1 8">Amino-acid biosynthesis; L-lysine biosynthesis via DAP pathway; DL-2,6-diaminopimelate from LL-2,6-diaminopimelate: step 1/1.</text>
</comment>
<name>A0A0U2UE89_9BACL</name>
<dbReference type="PANTHER" id="PTHR31689:SF0">
    <property type="entry name" value="DIAMINOPIMELATE EPIMERASE"/>
    <property type="match status" value="1"/>
</dbReference>
<dbReference type="EC" id="5.1.1.7" evidence="3 8"/>
<dbReference type="GO" id="GO:0009089">
    <property type="term" value="P:lysine biosynthetic process via diaminopimelate"/>
    <property type="evidence" value="ECO:0007669"/>
    <property type="project" value="UniProtKB-UniRule"/>
</dbReference>
<dbReference type="Pfam" id="PF01678">
    <property type="entry name" value="DAP_epimerase"/>
    <property type="match status" value="2"/>
</dbReference>
<feature type="binding site" evidence="8">
    <location>
        <begin position="214"/>
        <end position="215"/>
    </location>
    <ligand>
        <name>substrate</name>
    </ligand>
</feature>
<dbReference type="NCBIfam" id="TIGR00652">
    <property type="entry name" value="DapF"/>
    <property type="match status" value="1"/>
</dbReference>
<dbReference type="InterPro" id="IPR018510">
    <property type="entry name" value="DAP_epimerase_AS"/>
</dbReference>
<dbReference type="STRING" id="162209.IJ22_11720"/>
<evidence type="ECO:0000256" key="1">
    <source>
        <dbReference type="ARBA" id="ARBA00005196"/>
    </source>
</evidence>
<evidence type="ECO:0000256" key="4">
    <source>
        <dbReference type="ARBA" id="ARBA00022605"/>
    </source>
</evidence>
<dbReference type="SUPFAM" id="SSF54506">
    <property type="entry name" value="Diaminopimelate epimerase-like"/>
    <property type="match status" value="2"/>
</dbReference>
<evidence type="ECO:0000256" key="3">
    <source>
        <dbReference type="ARBA" id="ARBA00013080"/>
    </source>
</evidence>
<reference evidence="10" key="1">
    <citation type="submission" date="2015-12" db="EMBL/GenBank/DDBJ databases">
        <title>Complete genome sequences of two moderately thermophilic Paenibacillus species.</title>
        <authorList>
            <person name="Butler R.III."/>
            <person name="Wang J."/>
            <person name="Stark B.C."/>
            <person name="Pombert J.-F."/>
        </authorList>
    </citation>
    <scope>NUCLEOTIDE SEQUENCE [LARGE SCALE GENOMIC DNA]</scope>
    <source>
        <strain evidence="10">32O-Y</strain>
    </source>
</reference>
<dbReference type="AlphaFoldDB" id="A0A0U2UE89"/>
<feature type="binding site" evidence="8">
    <location>
        <position position="163"/>
    </location>
    <ligand>
        <name>substrate</name>
    </ligand>
</feature>
<dbReference type="Gene3D" id="3.10.310.10">
    <property type="entry name" value="Diaminopimelate Epimerase, Chain A, domain 1"/>
    <property type="match status" value="2"/>
</dbReference>
<protein>
    <recommendedName>
        <fullName evidence="3 8">Diaminopimelate epimerase</fullName>
        <shortName evidence="8">DAP epimerase</shortName>
        <ecNumber evidence="3 8">5.1.1.7</ecNumber>
    </recommendedName>
    <alternativeName>
        <fullName evidence="8">PLP-independent amino acid racemase</fullName>
    </alternativeName>
</protein>
<sequence length="278" mass="30146">MDFTKMHGLGNDFIVLAGHDELPRDASELAVRLCDRHFGIGADGMVYLLPSQKADYRMRIINSDGSEAEQCGNAIRCAAKYIYDHGMVDKAATGLTIETIGAGVQPVQLSVTDGRVTAVRVDMGAPVLNGLEVPTVIDAERIVSYPVSVDGQEFRFTAVSMGNPHCVIFTEDALQVDLYKWGPELENHPLFPRRINVEFATVHSRDYADMRVWERGAGPTLACGTGACATLVAGVLNGLMDRKATVSLKGGDLLIEWSEADNHVYMTGPAETVFKGTL</sequence>
<keyword evidence="4 8" id="KW-0028">Amino-acid biosynthesis</keyword>
<feature type="site" description="Could be important to modulate the pK values of the two catalytic cysteine residues" evidence="8">
    <location>
        <position position="165"/>
    </location>
</feature>
<feature type="binding site" evidence="8">
    <location>
        <position position="11"/>
    </location>
    <ligand>
        <name>substrate</name>
    </ligand>
</feature>
<dbReference type="GO" id="GO:0008837">
    <property type="term" value="F:diaminopimelate epimerase activity"/>
    <property type="evidence" value="ECO:0007669"/>
    <property type="project" value="UniProtKB-UniRule"/>
</dbReference>
<feature type="binding site" evidence="8">
    <location>
        <position position="196"/>
    </location>
    <ligand>
        <name>substrate</name>
    </ligand>
</feature>
<dbReference type="InterPro" id="IPR001653">
    <property type="entry name" value="DAP_epimerase_DapF"/>
</dbReference>
<evidence type="ECO:0000256" key="6">
    <source>
        <dbReference type="ARBA" id="ARBA00023235"/>
    </source>
</evidence>
<gene>
    <name evidence="8" type="primary">dapF</name>
    <name evidence="9" type="ORF">IJ22_11720</name>
</gene>
<keyword evidence="6 8" id="KW-0413">Isomerase</keyword>
<dbReference type="UniPathway" id="UPA00034">
    <property type="reaction ID" value="UER00025"/>
</dbReference>
<dbReference type="HAMAP" id="MF_00197">
    <property type="entry name" value="DAP_epimerase"/>
    <property type="match status" value="1"/>
</dbReference>
<feature type="site" description="Could be important to modulate the pK values of the two catalytic cysteine residues" evidence="8">
    <location>
        <position position="214"/>
    </location>
</feature>
<feature type="active site" description="Proton acceptor" evidence="8">
    <location>
        <position position="223"/>
    </location>
</feature>
<accession>A0A0U2UE89</accession>
<feature type="active site" description="Proton donor" evidence="8">
    <location>
        <position position="71"/>
    </location>
</feature>